<comment type="caution">
    <text evidence="2">The sequence shown here is derived from an EMBL/GenBank/DDBJ whole genome shotgun (WGS) entry which is preliminary data.</text>
</comment>
<accession>A0ABR3FHD6</accession>
<name>A0ABR3FHD6_9AGAR</name>
<evidence type="ECO:0000256" key="1">
    <source>
        <dbReference type="SAM" id="Phobius"/>
    </source>
</evidence>
<keyword evidence="1" id="KW-1133">Transmembrane helix</keyword>
<protein>
    <submittedName>
        <fullName evidence="2">Uncharacterized protein</fullName>
    </submittedName>
</protein>
<feature type="transmembrane region" description="Helical" evidence="1">
    <location>
        <begin position="29"/>
        <end position="47"/>
    </location>
</feature>
<dbReference type="Gene3D" id="3.40.50.11350">
    <property type="match status" value="1"/>
</dbReference>
<keyword evidence="1" id="KW-0812">Transmembrane</keyword>
<proteinExistence type="predicted"/>
<evidence type="ECO:0000313" key="2">
    <source>
        <dbReference type="EMBL" id="KAL0574566.1"/>
    </source>
</evidence>
<keyword evidence="3" id="KW-1185">Reference proteome</keyword>
<gene>
    <name evidence="2" type="ORF">V5O48_007403</name>
</gene>
<sequence>MLLGTGYRKLVSHGQSPHIRLPGLTIRRAFITLIALVFSTIVLLFVTQTKVYIYPKSFLFWKGGKLRGTPPDWKELRAFEDSLPQHNLELPFPEGKDGRYVRFSNEIRQLGWNNVLNEVLINTVLAHDTNRAYVFQDYHWKPSYHPWLIPPVTLSETRRRPRTPLTALISGPSVGGPWEQGDSAPRAVSERYWEVVCPEERRKVYWTGDEKPKVPKPSEESLRSSPYGYAGGPVGNNQQENWDSPWGDAIYDHWKDLLLNSNESCVEIRPGFEDGAYDSDPYQQTFDVRMWATHKALPLWEMFRDSPVSKLLGPSGIVKSGVDRNLDLFQDRSKARERIQEGDPLSTTLAVHVRLGDFSDACVNLLAAYNLTFYAWNLLPSLSEEDVFIPPPGGVPSSSGELVYGKNSPENTAFYLERCQPSIEQLVHKVQAVRSSLQMPLHTLYILTNSALSELSPLLEAFRSQGGWESIVTSKDLVLDDYQRDVEGAVDMEIAIRAGGFIGNGWSSMTSNIVHQRLVGGHDPKTIRFW</sequence>
<dbReference type="Proteomes" id="UP001465976">
    <property type="component" value="Unassembled WGS sequence"/>
</dbReference>
<organism evidence="2 3">
    <name type="scientific">Marasmius crinis-equi</name>
    <dbReference type="NCBI Taxonomy" id="585013"/>
    <lineage>
        <taxon>Eukaryota</taxon>
        <taxon>Fungi</taxon>
        <taxon>Dikarya</taxon>
        <taxon>Basidiomycota</taxon>
        <taxon>Agaricomycotina</taxon>
        <taxon>Agaricomycetes</taxon>
        <taxon>Agaricomycetidae</taxon>
        <taxon>Agaricales</taxon>
        <taxon>Marasmiineae</taxon>
        <taxon>Marasmiaceae</taxon>
        <taxon>Marasmius</taxon>
    </lineage>
</organism>
<dbReference type="CDD" id="cd11296">
    <property type="entry name" value="O-FucT_like"/>
    <property type="match status" value="1"/>
</dbReference>
<reference evidence="2 3" key="1">
    <citation type="submission" date="2024-02" db="EMBL/GenBank/DDBJ databases">
        <title>A draft genome for the cacao thread blight pathogen Marasmius crinis-equi.</title>
        <authorList>
            <person name="Cohen S.P."/>
            <person name="Baruah I.K."/>
            <person name="Amoako-Attah I."/>
            <person name="Bukari Y."/>
            <person name="Meinhardt L.W."/>
            <person name="Bailey B.A."/>
        </authorList>
    </citation>
    <scope>NUCLEOTIDE SEQUENCE [LARGE SCALE GENOMIC DNA]</scope>
    <source>
        <strain evidence="2 3">GH-76</strain>
    </source>
</reference>
<evidence type="ECO:0000313" key="3">
    <source>
        <dbReference type="Proteomes" id="UP001465976"/>
    </source>
</evidence>
<keyword evidence="1" id="KW-0472">Membrane</keyword>
<dbReference type="EMBL" id="JBAHYK010000386">
    <property type="protein sequence ID" value="KAL0574566.1"/>
    <property type="molecule type" value="Genomic_DNA"/>
</dbReference>